<accession>A0A1W0A6G3</accession>
<organism evidence="3 4">
    <name type="scientific">Thraustotheca clavata</name>
    <dbReference type="NCBI Taxonomy" id="74557"/>
    <lineage>
        <taxon>Eukaryota</taxon>
        <taxon>Sar</taxon>
        <taxon>Stramenopiles</taxon>
        <taxon>Oomycota</taxon>
        <taxon>Saprolegniomycetes</taxon>
        <taxon>Saprolegniales</taxon>
        <taxon>Achlyaceae</taxon>
        <taxon>Thraustotheca</taxon>
    </lineage>
</organism>
<dbReference type="EMBL" id="JNBS01000413">
    <property type="protein sequence ID" value="OQS05808.1"/>
    <property type="molecule type" value="Genomic_DNA"/>
</dbReference>
<feature type="compositionally biased region" description="Basic and acidic residues" evidence="1">
    <location>
        <begin position="159"/>
        <end position="172"/>
    </location>
</feature>
<sequence>MESGFLADCNQVRNNGRPGYEYLGVDRSLDENYQVQEQELEQDYQDGGYGTNNGQQNSNPSYGNQVKPNDYQSKPNDYTNNQNGNYEPANKGNYEPPKNGGYEIPKNDYESPKNGNYGHDQPKEETGYRNKGHEHEHSFWHWGGDKDISYDKKDDNVGKSYGKKDENKDKSYGKGLLKPSSYGNGPKYGDGKPKYDEDWGHKAWGKKPAWVPAYFDWPPHKEYFTHHYHHANGKWVDSTENPSSISTPTTKICTVDEHYAQLDRPEWYPHQLAWPPTTCSDKWDATSVGYKSAALQLTDTENTNSTFMEKDFIEIVGACTFIVFIVGIVFARKSARLLRELKEQQMLFEDNSHYQPLL</sequence>
<name>A0A1W0A6G3_9STRA</name>
<comment type="caution">
    <text evidence="3">The sequence shown here is derived from an EMBL/GenBank/DDBJ whole genome shotgun (WGS) entry which is preliminary data.</text>
</comment>
<evidence type="ECO:0000256" key="2">
    <source>
        <dbReference type="SAM" id="Phobius"/>
    </source>
</evidence>
<feature type="compositionally biased region" description="Basic and acidic residues" evidence="1">
    <location>
        <begin position="120"/>
        <end position="132"/>
    </location>
</feature>
<gene>
    <name evidence="3" type="ORF">THRCLA_20520</name>
</gene>
<feature type="region of interest" description="Disordered" evidence="1">
    <location>
        <begin position="1"/>
        <end position="132"/>
    </location>
</feature>
<evidence type="ECO:0000256" key="1">
    <source>
        <dbReference type="SAM" id="MobiDB-lite"/>
    </source>
</evidence>
<dbReference type="STRING" id="74557.A0A1W0A6G3"/>
<reference evidence="3 4" key="1">
    <citation type="journal article" date="2014" name="Genome Biol. Evol.">
        <title>The secreted proteins of Achlya hypogyna and Thraustotheca clavata identify the ancestral oomycete secretome and reveal gene acquisitions by horizontal gene transfer.</title>
        <authorList>
            <person name="Misner I."/>
            <person name="Blouin N."/>
            <person name="Leonard G."/>
            <person name="Richards T.A."/>
            <person name="Lane C.E."/>
        </authorList>
    </citation>
    <scope>NUCLEOTIDE SEQUENCE [LARGE SCALE GENOMIC DNA]</scope>
    <source>
        <strain evidence="3 4">ATCC 34112</strain>
    </source>
</reference>
<protein>
    <submittedName>
        <fullName evidence="3">Uncharacterized protein</fullName>
    </submittedName>
</protein>
<proteinExistence type="predicted"/>
<dbReference type="Proteomes" id="UP000243217">
    <property type="component" value="Unassembled WGS sequence"/>
</dbReference>
<dbReference type="OrthoDB" id="10619674at2759"/>
<dbReference type="AlphaFoldDB" id="A0A1W0A6G3"/>
<evidence type="ECO:0000313" key="3">
    <source>
        <dbReference type="EMBL" id="OQS05808.1"/>
    </source>
</evidence>
<keyword evidence="4" id="KW-1185">Reference proteome</keyword>
<keyword evidence="2" id="KW-1133">Transmembrane helix</keyword>
<feature type="region of interest" description="Disordered" evidence="1">
    <location>
        <begin position="159"/>
        <end position="189"/>
    </location>
</feature>
<feature type="transmembrane region" description="Helical" evidence="2">
    <location>
        <begin position="312"/>
        <end position="331"/>
    </location>
</feature>
<evidence type="ECO:0000313" key="4">
    <source>
        <dbReference type="Proteomes" id="UP000243217"/>
    </source>
</evidence>
<keyword evidence="2" id="KW-0812">Transmembrane</keyword>
<feature type="compositionally biased region" description="Polar residues" evidence="1">
    <location>
        <begin position="52"/>
        <end position="85"/>
    </location>
</feature>
<keyword evidence="2" id="KW-0472">Membrane</keyword>